<feature type="domain" description="Glycosyl hydrolase family 13 catalytic" evidence="1">
    <location>
        <begin position="25"/>
        <end position="373"/>
    </location>
</feature>
<comment type="caution">
    <text evidence="2">The sequence shown here is derived from an EMBL/GenBank/DDBJ whole genome shotgun (WGS) entry which is preliminary data.</text>
</comment>
<dbReference type="SUPFAM" id="SSF51445">
    <property type="entry name" value="(Trans)glycosidases"/>
    <property type="match status" value="1"/>
</dbReference>
<evidence type="ECO:0000259" key="1">
    <source>
        <dbReference type="SMART" id="SM00642"/>
    </source>
</evidence>
<dbReference type="InterPro" id="IPR017853">
    <property type="entry name" value="GH"/>
</dbReference>
<dbReference type="CDD" id="cd11347">
    <property type="entry name" value="AmyAc_1"/>
    <property type="match status" value="1"/>
</dbReference>
<accession>A0ABP6SR91</accession>
<protein>
    <recommendedName>
        <fullName evidence="1">Glycosyl hydrolase family 13 catalytic domain-containing protein</fullName>
    </recommendedName>
</protein>
<evidence type="ECO:0000313" key="2">
    <source>
        <dbReference type="EMBL" id="GAA3382955.1"/>
    </source>
</evidence>
<organism evidence="2 3">
    <name type="scientific">Cryptosporangium minutisporangium</name>
    <dbReference type="NCBI Taxonomy" id="113569"/>
    <lineage>
        <taxon>Bacteria</taxon>
        <taxon>Bacillati</taxon>
        <taxon>Actinomycetota</taxon>
        <taxon>Actinomycetes</taxon>
        <taxon>Cryptosporangiales</taxon>
        <taxon>Cryptosporangiaceae</taxon>
        <taxon>Cryptosporangium</taxon>
    </lineage>
</organism>
<dbReference type="Proteomes" id="UP001501676">
    <property type="component" value="Unassembled WGS sequence"/>
</dbReference>
<evidence type="ECO:0000313" key="3">
    <source>
        <dbReference type="Proteomes" id="UP001501676"/>
    </source>
</evidence>
<dbReference type="Gene3D" id="3.20.20.80">
    <property type="entry name" value="Glycosidases"/>
    <property type="match status" value="1"/>
</dbReference>
<gene>
    <name evidence="2" type="ORF">GCM10020369_06920</name>
</gene>
<dbReference type="InterPro" id="IPR006047">
    <property type="entry name" value="GH13_cat_dom"/>
</dbReference>
<sequence length="518" mass="57501">MSADLAWPAQPVIHEVDTWVWLAELTRRYGRPVTLADVPAEAWDEVGLDGVDAIWLMGVWERSPAGLAIARGDDALTAAFRAALPDLRPDDVVGSPYCVRSYTVDARLGGPAGLAAARAVLADRGIRLVLDYVPNHVAPDHPWVRARPDLFIRGTSDDLARSPEAFVEVDGAVLARGRDPFFPPWPDVLQLNAFHPEFRQATVELLDRIGALCDGLRCDMAMLMLTDVFAKTWGDQAGPVPAAEFWPDVLAQVRARHPHLLFVAEAYWDLEWTLQQQGFDYCYDKRLHDRLAEGDVAGLRAHLAAGVDYQRRLLRFVENHDEPRAAATLAPIERLRAATIAIATLPGATLWHEGQFDGRRVRLPVFLGRRPAEPLDPGFRRFGAAVLAAVRAGELRAGTWRLLDVVGWPDNPSHRALLAWSWERGAGRHLVVLNLSERAAQGRVRLPWDDLRGRRWALTPLLESPVFDGPVFDGPVFDRDGDELADPGLFVDLAPWGWHLVAVESAPSRVAERPERLG</sequence>
<name>A0ABP6SR91_9ACTN</name>
<dbReference type="EMBL" id="BAAAYN010000004">
    <property type="protein sequence ID" value="GAA3382955.1"/>
    <property type="molecule type" value="Genomic_DNA"/>
</dbReference>
<dbReference type="RefSeq" id="WP_345726458.1">
    <property type="nucleotide sequence ID" value="NZ_BAAAYN010000004.1"/>
</dbReference>
<reference evidence="3" key="1">
    <citation type="journal article" date="2019" name="Int. J. Syst. Evol. Microbiol.">
        <title>The Global Catalogue of Microorganisms (GCM) 10K type strain sequencing project: providing services to taxonomists for standard genome sequencing and annotation.</title>
        <authorList>
            <consortium name="The Broad Institute Genomics Platform"/>
            <consortium name="The Broad Institute Genome Sequencing Center for Infectious Disease"/>
            <person name="Wu L."/>
            <person name="Ma J."/>
        </authorList>
    </citation>
    <scope>NUCLEOTIDE SEQUENCE [LARGE SCALE GENOMIC DNA]</scope>
    <source>
        <strain evidence="3">JCM 9458</strain>
    </source>
</reference>
<dbReference type="PANTHER" id="PTHR47786">
    <property type="entry name" value="ALPHA-1,4-GLUCAN:MALTOSE-1-PHOSPHATE MALTOSYLTRANSFERASE"/>
    <property type="match status" value="1"/>
</dbReference>
<dbReference type="PANTHER" id="PTHR47786:SF2">
    <property type="entry name" value="GLYCOSYL HYDROLASE FAMILY 13 CATALYTIC DOMAIN-CONTAINING PROTEIN"/>
    <property type="match status" value="1"/>
</dbReference>
<dbReference type="SMART" id="SM00642">
    <property type="entry name" value="Aamy"/>
    <property type="match status" value="1"/>
</dbReference>
<proteinExistence type="predicted"/>
<keyword evidence="3" id="KW-1185">Reference proteome</keyword>